<organism evidence="2 3">
    <name type="scientific">Leishmania martiniquensis</name>
    <dbReference type="NCBI Taxonomy" id="1580590"/>
    <lineage>
        <taxon>Eukaryota</taxon>
        <taxon>Discoba</taxon>
        <taxon>Euglenozoa</taxon>
        <taxon>Kinetoplastea</taxon>
        <taxon>Metakinetoplastina</taxon>
        <taxon>Trypanosomatida</taxon>
        <taxon>Trypanosomatidae</taxon>
        <taxon>Leishmaniinae</taxon>
        <taxon>Leishmania</taxon>
    </lineage>
</organism>
<dbReference type="RefSeq" id="XP_067178340.1">
    <property type="nucleotide sequence ID" value="XM_067322477.1"/>
</dbReference>
<dbReference type="SMR" id="A0A836G980"/>
<reference evidence="3" key="2">
    <citation type="journal article" date="2021" name="Sci. Data">
        <title>Chromosome-scale genome sequencing, assembly and annotation of six genomes from subfamily Leishmaniinae.</title>
        <authorList>
            <person name="Almutairi H."/>
            <person name="Urbaniak M.D."/>
            <person name="Bates M.D."/>
            <person name="Jariyapan N."/>
            <person name="Kwakye-Nuako G."/>
            <person name="Thomaz Soccol V."/>
            <person name="Al-Salem W.S."/>
            <person name="Dillon R.J."/>
            <person name="Bates P.A."/>
            <person name="Gatherer D."/>
        </authorList>
    </citation>
    <scope>NUCLEOTIDE SEQUENCE [LARGE SCALE GENOMIC DNA]</scope>
</reference>
<feature type="compositionally biased region" description="Basic and acidic residues" evidence="1">
    <location>
        <begin position="173"/>
        <end position="195"/>
    </location>
</feature>
<reference evidence="3" key="1">
    <citation type="journal article" date="2021" name="Microbiol. Resour. Announc.">
        <title>LGAAP: Leishmaniinae Genome Assembly and Annotation Pipeline.</title>
        <authorList>
            <person name="Almutairi H."/>
            <person name="Urbaniak M.D."/>
            <person name="Bates M.D."/>
            <person name="Jariyapan N."/>
            <person name="Kwakye-Nuako G."/>
            <person name="Thomaz-Soccol V."/>
            <person name="Al-Salem W.S."/>
            <person name="Dillon R.J."/>
            <person name="Bates P.A."/>
            <person name="Gatherer D."/>
        </authorList>
    </citation>
    <scope>NUCLEOTIDE SEQUENCE [LARGE SCALE GENOMIC DNA]</scope>
</reference>
<proteinExistence type="predicted"/>
<feature type="compositionally biased region" description="Basic and acidic residues" evidence="1">
    <location>
        <begin position="209"/>
        <end position="219"/>
    </location>
</feature>
<protein>
    <submittedName>
        <fullName evidence="2">Uncharacterized protein</fullName>
    </submittedName>
</protein>
<feature type="region of interest" description="Disordered" evidence="1">
    <location>
        <begin position="35"/>
        <end position="69"/>
    </location>
</feature>
<dbReference type="GeneID" id="92514989"/>
<dbReference type="Proteomes" id="UP000673552">
    <property type="component" value="Unassembled WGS sequence"/>
</dbReference>
<sequence length="234" mass="25555">MDKAKTLEVLRGMKFMQRKEEAKRRAAFEVAQREEIERQLLHPSAGNSGASGGGSSAVGQDRGGGKSRVTVLYDDAFPARAYGMSRRRFTETVSDGGTSSIAAELGNADVSLRDGAVEPKAFQKDAGLSPTSAYAAPEDSDVTSGDEVEDLWGSVDEEADANDPTAAPRTRRQGGEKGRACREDHDQHVRGDGRFTVKSSLRAPKVPRRLQENVEEQERQRKRRRAEGTEYADV</sequence>
<evidence type="ECO:0000313" key="3">
    <source>
        <dbReference type="Proteomes" id="UP000673552"/>
    </source>
</evidence>
<accession>A0A836G980</accession>
<name>A0A836G980_9TRYP</name>
<evidence type="ECO:0000256" key="1">
    <source>
        <dbReference type="SAM" id="MobiDB-lite"/>
    </source>
</evidence>
<dbReference type="KEGG" id="lmat:92514989"/>
<keyword evidence="3" id="KW-1185">Reference proteome</keyword>
<comment type="caution">
    <text evidence="2">The sequence shown here is derived from an EMBL/GenBank/DDBJ whole genome shotgun (WGS) entry which is preliminary data.</text>
</comment>
<dbReference type="EMBL" id="JAFEUZ010000024">
    <property type="protein sequence ID" value="KAG5477702.1"/>
    <property type="molecule type" value="Genomic_DNA"/>
</dbReference>
<dbReference type="AlphaFoldDB" id="A0A836G980"/>
<feature type="compositionally biased region" description="Acidic residues" evidence="1">
    <location>
        <begin position="138"/>
        <end position="161"/>
    </location>
</feature>
<dbReference type="OrthoDB" id="265010at2759"/>
<gene>
    <name evidence="2" type="ORF">LSCM1_04998</name>
</gene>
<evidence type="ECO:0000313" key="2">
    <source>
        <dbReference type="EMBL" id="KAG5477702.1"/>
    </source>
</evidence>
<feature type="region of interest" description="Disordered" evidence="1">
    <location>
        <begin position="121"/>
        <end position="234"/>
    </location>
</feature>